<sequence>MTRILGVAAGAVGVAALLTGCGLTGGILDEDTASYDVADKVAAISIATDSGQIEVTESARDDIRVTEHRRWRGDKPVTSHETRGDTLVLAFTCPRRLVSVSCDVAYVVEIPRGLRVKAVSDSGAVTLRDLSGDVDASSDSGAIEAGGLAGKKVLARTDSGAITLAFTGRPDKVETVTDSGGTEVRVPGGPYAVKATTDSGAENITTPQDASAPRSISLTSDSGSITVTGS</sequence>
<dbReference type="OrthoDB" id="4456952at2"/>
<organism evidence="2 3">
    <name type="scientific">Nonomuraea maritima</name>
    <dbReference type="NCBI Taxonomy" id="683260"/>
    <lineage>
        <taxon>Bacteria</taxon>
        <taxon>Bacillati</taxon>
        <taxon>Actinomycetota</taxon>
        <taxon>Actinomycetes</taxon>
        <taxon>Streptosporangiales</taxon>
        <taxon>Streptosporangiaceae</taxon>
        <taxon>Nonomuraea</taxon>
    </lineage>
</organism>
<feature type="region of interest" description="Disordered" evidence="1">
    <location>
        <begin position="189"/>
        <end position="230"/>
    </location>
</feature>
<protein>
    <submittedName>
        <fullName evidence="2">Uncharacterized protein</fullName>
    </submittedName>
</protein>
<evidence type="ECO:0000313" key="2">
    <source>
        <dbReference type="EMBL" id="SDL54725.1"/>
    </source>
</evidence>
<reference evidence="2 3" key="1">
    <citation type="submission" date="2016-10" db="EMBL/GenBank/DDBJ databases">
        <authorList>
            <person name="de Groot N.N."/>
        </authorList>
    </citation>
    <scope>NUCLEOTIDE SEQUENCE [LARGE SCALE GENOMIC DNA]</scope>
    <source>
        <strain evidence="2 3">CGMCC 4.5681</strain>
    </source>
</reference>
<dbReference type="EMBL" id="FNFB01000023">
    <property type="protein sequence ID" value="SDL54725.1"/>
    <property type="molecule type" value="Genomic_DNA"/>
</dbReference>
<gene>
    <name evidence="2" type="ORF">SAMN05421874_123108</name>
</gene>
<proteinExistence type="predicted"/>
<evidence type="ECO:0000256" key="1">
    <source>
        <dbReference type="SAM" id="MobiDB-lite"/>
    </source>
</evidence>
<name>A0A1G9KZG5_9ACTN</name>
<dbReference type="PROSITE" id="PS51257">
    <property type="entry name" value="PROKAR_LIPOPROTEIN"/>
    <property type="match status" value="1"/>
</dbReference>
<dbReference type="AlphaFoldDB" id="A0A1G9KZG5"/>
<evidence type="ECO:0000313" key="3">
    <source>
        <dbReference type="Proteomes" id="UP000198683"/>
    </source>
</evidence>
<dbReference type="Proteomes" id="UP000198683">
    <property type="component" value="Unassembled WGS sequence"/>
</dbReference>
<dbReference type="RefSeq" id="WP_143022259.1">
    <property type="nucleotide sequence ID" value="NZ_FNFB01000023.1"/>
</dbReference>
<accession>A0A1G9KZG5</accession>
<keyword evidence="3" id="KW-1185">Reference proteome</keyword>
<feature type="compositionally biased region" description="Polar residues" evidence="1">
    <location>
        <begin position="196"/>
        <end position="230"/>
    </location>
</feature>
<dbReference type="STRING" id="683260.SAMN05421874_123108"/>